<evidence type="ECO:0000313" key="2">
    <source>
        <dbReference type="Proteomes" id="UP000183371"/>
    </source>
</evidence>
<gene>
    <name evidence="1" type="ORF">SAMN05444141_11313</name>
</gene>
<proteinExistence type="predicted"/>
<organism evidence="1 2">
    <name type="scientific">Pseudovibrio denitrificans</name>
    <dbReference type="NCBI Taxonomy" id="258256"/>
    <lineage>
        <taxon>Bacteria</taxon>
        <taxon>Pseudomonadati</taxon>
        <taxon>Pseudomonadota</taxon>
        <taxon>Alphaproteobacteria</taxon>
        <taxon>Hyphomicrobiales</taxon>
        <taxon>Stappiaceae</taxon>
        <taxon>Pseudovibrio</taxon>
    </lineage>
</organism>
<dbReference type="AlphaFoldDB" id="A0A1I7DYH2"/>
<evidence type="ECO:0000313" key="1">
    <source>
        <dbReference type="EMBL" id="SFU16739.1"/>
    </source>
</evidence>
<name>A0A1I7DYH2_9HYPH</name>
<reference evidence="2" key="1">
    <citation type="submission" date="2016-10" db="EMBL/GenBank/DDBJ databases">
        <authorList>
            <person name="Varghese N."/>
            <person name="Submissions S."/>
        </authorList>
    </citation>
    <scope>NUCLEOTIDE SEQUENCE [LARGE SCALE GENOMIC DNA]</scope>
    <source>
        <strain evidence="2">DSM 17465</strain>
    </source>
</reference>
<keyword evidence="2" id="KW-1185">Reference proteome</keyword>
<dbReference type="EMBL" id="FPBD01000013">
    <property type="protein sequence ID" value="SFU16739.1"/>
    <property type="molecule type" value="Genomic_DNA"/>
</dbReference>
<dbReference type="Proteomes" id="UP000183371">
    <property type="component" value="Unassembled WGS sequence"/>
</dbReference>
<dbReference type="RefSeq" id="WP_054785412.1">
    <property type="nucleotide sequence ID" value="NZ_FPBD01000013.1"/>
</dbReference>
<accession>A0A1I7DYH2</accession>
<sequence length="206" mass="23949">MAQYDKSEFEDWCLQFSTEADSTINKFEAKQALKVFFDENVNPYEDKWILQLTSAGDDITFIEKATSYEDIAEKAVERYGDAYIVAAYSPKLEVYDINDYVRTNVNEWKPKPHQSAATRLSMKERIMQMPLEEGEVACKVALYLNDGTDDDDDVDFYEVVHAVSFAEVIRLFSHRYASELSFTIKARDWLGNRHHYDFKITQLSTN</sequence>
<protein>
    <submittedName>
        <fullName evidence="1">Uncharacterized protein</fullName>
    </submittedName>
</protein>